<dbReference type="InterPro" id="IPR025227">
    <property type="entry name" value="DUF4169"/>
</dbReference>
<dbReference type="OrthoDB" id="7173889at2"/>
<sequence length="62" mass="7244">MGDLVNLKQVKKRIAREEAAKQSETNRARFGRTKNERSRDELQEKRASDVLDQHHLDDRTPA</sequence>
<organism evidence="2 3">
    <name type="scientific">Afipia massiliensis</name>
    <dbReference type="NCBI Taxonomy" id="211460"/>
    <lineage>
        <taxon>Bacteria</taxon>
        <taxon>Pseudomonadati</taxon>
        <taxon>Pseudomonadota</taxon>
        <taxon>Alphaproteobacteria</taxon>
        <taxon>Hyphomicrobiales</taxon>
        <taxon>Nitrobacteraceae</taxon>
        <taxon>Afipia</taxon>
    </lineage>
</organism>
<dbReference type="Proteomes" id="UP000034832">
    <property type="component" value="Unassembled WGS sequence"/>
</dbReference>
<dbReference type="RefSeq" id="WP_046827262.1">
    <property type="nucleotide sequence ID" value="NZ_LBIA02000001.1"/>
</dbReference>
<name>A0A4U6BPB4_9BRAD</name>
<feature type="region of interest" description="Disordered" evidence="1">
    <location>
        <begin position="14"/>
        <end position="62"/>
    </location>
</feature>
<keyword evidence="3" id="KW-1185">Reference proteome</keyword>
<accession>A0A4U6BPB4</accession>
<feature type="compositionally biased region" description="Basic and acidic residues" evidence="1">
    <location>
        <begin position="15"/>
        <end position="62"/>
    </location>
</feature>
<evidence type="ECO:0000256" key="1">
    <source>
        <dbReference type="SAM" id="MobiDB-lite"/>
    </source>
</evidence>
<dbReference type="STRING" id="211460.YH63_06165"/>
<proteinExistence type="predicted"/>
<comment type="caution">
    <text evidence="2">The sequence shown here is derived from an EMBL/GenBank/DDBJ whole genome shotgun (WGS) entry which is preliminary data.</text>
</comment>
<evidence type="ECO:0000313" key="2">
    <source>
        <dbReference type="EMBL" id="TKT72237.1"/>
    </source>
</evidence>
<reference evidence="2" key="1">
    <citation type="submission" date="2019-04" db="EMBL/GenBank/DDBJ databases">
        <title>Whole genome sequencing of cave bacteria.</title>
        <authorList>
            <person name="Gan H.M."/>
            <person name="Barton H."/>
            <person name="Savka M.A."/>
        </authorList>
    </citation>
    <scope>NUCLEOTIDE SEQUENCE [LARGE SCALE GENOMIC DNA]</scope>
    <source>
        <strain evidence="2">LC387</strain>
    </source>
</reference>
<dbReference type="EMBL" id="LBIA02000001">
    <property type="protein sequence ID" value="TKT72237.1"/>
    <property type="molecule type" value="Genomic_DNA"/>
</dbReference>
<evidence type="ECO:0000313" key="3">
    <source>
        <dbReference type="Proteomes" id="UP000034832"/>
    </source>
</evidence>
<dbReference type="AlphaFoldDB" id="A0A4U6BPB4"/>
<gene>
    <name evidence="2" type="ORF">YH63_012840</name>
</gene>
<dbReference type="Pfam" id="PF13770">
    <property type="entry name" value="DUF4169"/>
    <property type="match status" value="1"/>
</dbReference>
<protein>
    <submittedName>
        <fullName evidence="2">DUF4169 family protein</fullName>
    </submittedName>
</protein>